<name>A0A0L0CP76_LUCCU</name>
<dbReference type="Gene3D" id="3.50.50.60">
    <property type="entry name" value="FAD/NAD(P)-binding domain"/>
    <property type="match status" value="2"/>
</dbReference>
<evidence type="ECO:0000259" key="2">
    <source>
        <dbReference type="Pfam" id="PF23150"/>
    </source>
</evidence>
<dbReference type="Pfam" id="PF16092">
    <property type="entry name" value="CFAP61_N"/>
    <property type="match status" value="1"/>
</dbReference>
<reference evidence="3 4" key="1">
    <citation type="journal article" date="2015" name="Nat. Commun.">
        <title>Lucilia cuprina genome unlocks parasitic fly biology to underpin future interventions.</title>
        <authorList>
            <person name="Anstead C.A."/>
            <person name="Korhonen P.K."/>
            <person name="Young N.D."/>
            <person name="Hall R.S."/>
            <person name="Jex A.R."/>
            <person name="Murali S.C."/>
            <person name="Hughes D.S."/>
            <person name="Lee S.F."/>
            <person name="Perry T."/>
            <person name="Stroehlein A.J."/>
            <person name="Ansell B.R."/>
            <person name="Breugelmans B."/>
            <person name="Hofmann A."/>
            <person name="Qu J."/>
            <person name="Dugan S."/>
            <person name="Lee S.L."/>
            <person name="Chao H."/>
            <person name="Dinh H."/>
            <person name="Han Y."/>
            <person name="Doddapaneni H.V."/>
            <person name="Worley K.C."/>
            <person name="Muzny D.M."/>
            <person name="Ioannidis P."/>
            <person name="Waterhouse R.M."/>
            <person name="Zdobnov E.M."/>
            <person name="James P.J."/>
            <person name="Bagnall N.H."/>
            <person name="Kotze A.C."/>
            <person name="Gibbs R.A."/>
            <person name="Richards S."/>
            <person name="Batterham P."/>
            <person name="Gasser R.B."/>
        </authorList>
    </citation>
    <scope>NUCLEOTIDE SEQUENCE [LARGE SCALE GENOMIC DNA]</scope>
    <source>
        <strain evidence="3 4">LS</strain>
        <tissue evidence="3">Full body</tissue>
    </source>
</reference>
<dbReference type="InterPro" id="IPR056299">
    <property type="entry name" value="CFAP61_dimer"/>
</dbReference>
<sequence length="1291" mass="151522">MPCLIRNACPEDYTVIHQLFTSVNIQHFGRFRKKANMSDIFFNNYITHRIVIQINANNSHIVGYAEISNSPNLPALPTDLWLDFIHFHYCCESPLSASNTYFLNTFVYNQHYNPEMLKKLLSEIFYRDNKLRYILIAECPDYTRYSGKPHENYYCLERYSMVYYPKCFSAISSKNTQKLHVITRDSVLPPMRYRRALPEDNDDIVEILDHDRPDLKEQLGEYYIAEELLSNAKSLLIVTEINHLTAGFIWLNDNVNLLNLLENYNLQSFGNLLKFNVNQRFKEKLLNVSTAQRRPLDKLFTMESMNLIYKSITEVTNLENVSNLSLCSQYIESDEGRIVAVNEKRFVRELVLRKWEELNKNIKSNDYYVQLRKRQFGFYYNIPDGETHAPYDAQSNVFVIQLYGLMNSHDPRRIFRFLATAFAAYPNKDYCLISLTVVHQMTVVLNELLKYFIRVIPRPGCNLKEQLFITHRSAVFGDISLYPARPNDLDNIKALIKQERSNIYPSARRSALSRISTIADRMSFKSYLSLRSDSYVDVPAYQYDLEQTLKILKHIFEDRFSVYKCFTIRCGDACKSIDNNTMVGFVIVKPFHLSCYLNKQYHVYKEGELQNFSKAELVILKLHPFFQFQADFIFRELSRQTSYTHFYYFRSTDQYYLSNDLVTYMQPLEPRRTKKLWFNYLRKSPKIAKIPIASKINAIDCNDLLNGHFAVFTNNLRPSTNFGNTSHIVILGFSDICKAFLRLMIFSWHNLSQSTQATIKCLSQLNITVICSPGVMEAEHEHGFKCETCCKESGDICWTDFKNSDAFIRDVSERMDTRTWVRFISGRVKSIDQENQLIRMETDCEIPYETLLLMCGTDFGVPDRIFKDARPPANYSHINNRLDKLLFYHKLQILKNDLPKNIKKSIVVYGSHIRAFEFVNFLLKHDIKGKEIHLVLPYTMRNMQLGLTLNNSSEDHGIEEVLKEMLEDMGVQIYEQLNLCDYSLHDDDENLKDVSFKKFIGGEVITMECDLFVSFCEVYLAGPLLEIFKKSKIHCDINCVLVNENYKTSVENIYAMGNFIKHKLEPNHQYRFVSPQEAAEKIINILGLNEYKGNAPSPSLETKFSKSSYFQAQLPKDYLFFKVVIPKRYLANHLNNDYGFPLITYFEGDFSRVRLNEHGVVEEIVIVTQKKIKFDFLKFFCGRHELLLNNLKSRWFLKDIVNFVDFFQEPWTELLMHEEFENLRMINKYLIMGVAKEVFKENTDRNTRRNLLQTYCQNLGINNQLEYALLEFIRQHREDFSKNLALPEDFS</sequence>
<feature type="domain" description="Cilia- and flagella-associated protein 61 N-terminal" evidence="1">
    <location>
        <begin position="5"/>
        <end position="275"/>
    </location>
</feature>
<dbReference type="InterPro" id="IPR032151">
    <property type="entry name" value="CFAP61_N"/>
</dbReference>
<comment type="caution">
    <text evidence="3">The sequence shown here is derived from an EMBL/GenBank/DDBJ whole genome shotgun (WGS) entry which is preliminary data.</text>
</comment>
<evidence type="ECO:0008006" key="5">
    <source>
        <dbReference type="Google" id="ProtNLM"/>
    </source>
</evidence>
<dbReference type="PANTHER" id="PTHR21178">
    <property type="entry name" value="CILIA- AND FLAGELLA-ASSOCIATED PROTEIN 61"/>
    <property type="match status" value="1"/>
</dbReference>
<accession>A0A0L0CP76</accession>
<organism evidence="3 4">
    <name type="scientific">Lucilia cuprina</name>
    <name type="common">Green bottle fly</name>
    <name type="synonym">Australian sheep blowfly</name>
    <dbReference type="NCBI Taxonomy" id="7375"/>
    <lineage>
        <taxon>Eukaryota</taxon>
        <taxon>Metazoa</taxon>
        <taxon>Ecdysozoa</taxon>
        <taxon>Arthropoda</taxon>
        <taxon>Hexapoda</taxon>
        <taxon>Insecta</taxon>
        <taxon>Pterygota</taxon>
        <taxon>Neoptera</taxon>
        <taxon>Endopterygota</taxon>
        <taxon>Diptera</taxon>
        <taxon>Brachycera</taxon>
        <taxon>Muscomorpha</taxon>
        <taxon>Oestroidea</taxon>
        <taxon>Calliphoridae</taxon>
        <taxon>Luciliinae</taxon>
        <taxon>Lucilia</taxon>
    </lineage>
</organism>
<evidence type="ECO:0000313" key="3">
    <source>
        <dbReference type="EMBL" id="KNC34163.1"/>
    </source>
</evidence>
<dbReference type="InterPro" id="IPR036188">
    <property type="entry name" value="FAD/NAD-bd_sf"/>
</dbReference>
<dbReference type="STRING" id="7375.A0A0L0CP76"/>
<feature type="domain" description="CFAP61 dimerisation" evidence="2">
    <location>
        <begin position="1103"/>
        <end position="1215"/>
    </location>
</feature>
<evidence type="ECO:0000259" key="1">
    <source>
        <dbReference type="Pfam" id="PF16092"/>
    </source>
</evidence>
<dbReference type="OMA" id="WFLIAVR"/>
<proteinExistence type="predicted"/>
<evidence type="ECO:0000313" key="4">
    <source>
        <dbReference type="Proteomes" id="UP000037069"/>
    </source>
</evidence>
<dbReference type="Proteomes" id="UP000037069">
    <property type="component" value="Unassembled WGS sequence"/>
</dbReference>
<dbReference type="Pfam" id="PF23150">
    <property type="entry name" value="CFAP61_dimer"/>
    <property type="match status" value="1"/>
</dbReference>
<dbReference type="OrthoDB" id="382863at2759"/>
<protein>
    <recommendedName>
        <fullName evidence="5">Cilia- and flagella-associated protein 61 N-terminal domain-containing protein</fullName>
    </recommendedName>
</protein>
<dbReference type="EMBL" id="JRES01000092">
    <property type="protein sequence ID" value="KNC34163.1"/>
    <property type="molecule type" value="Genomic_DNA"/>
</dbReference>
<dbReference type="PANTHER" id="PTHR21178:SF8">
    <property type="entry name" value="CILIA- AND FLAGELLA-ASSOCIATED PROTEIN 61"/>
    <property type="match status" value="1"/>
</dbReference>
<keyword evidence="4" id="KW-1185">Reference proteome</keyword>
<gene>
    <name evidence="3" type="ORF">FF38_07477</name>
</gene>
<dbReference type="InterPro" id="IPR038884">
    <property type="entry name" value="CFAP61"/>
</dbReference>
<dbReference type="SUPFAM" id="SSF51905">
    <property type="entry name" value="FAD/NAD(P)-binding domain"/>
    <property type="match status" value="1"/>
</dbReference>